<evidence type="ECO:0000259" key="6">
    <source>
        <dbReference type="PROSITE" id="PS51007"/>
    </source>
</evidence>
<organism evidence="7">
    <name type="scientific">marine metagenome</name>
    <dbReference type="NCBI Taxonomy" id="408172"/>
    <lineage>
        <taxon>unclassified sequences</taxon>
        <taxon>metagenomes</taxon>
        <taxon>ecological metagenomes</taxon>
    </lineage>
</organism>
<feature type="domain" description="Cytochrome c" evidence="6">
    <location>
        <begin position="23"/>
        <end position="116"/>
    </location>
</feature>
<dbReference type="Gene3D" id="1.10.760.10">
    <property type="entry name" value="Cytochrome c-like domain"/>
    <property type="match status" value="1"/>
</dbReference>
<proteinExistence type="predicted"/>
<dbReference type="PROSITE" id="PS51007">
    <property type="entry name" value="CYTC"/>
    <property type="match status" value="1"/>
</dbReference>
<evidence type="ECO:0000256" key="5">
    <source>
        <dbReference type="SAM" id="MobiDB-lite"/>
    </source>
</evidence>
<protein>
    <recommendedName>
        <fullName evidence="6">Cytochrome c domain-containing protein</fullName>
    </recommendedName>
</protein>
<dbReference type="GO" id="GO:0020037">
    <property type="term" value="F:heme binding"/>
    <property type="evidence" value="ECO:0007669"/>
    <property type="project" value="InterPro"/>
</dbReference>
<evidence type="ECO:0000313" key="7">
    <source>
        <dbReference type="EMBL" id="SUZ57134.1"/>
    </source>
</evidence>
<sequence>MLDQAQLRSAVLLSVAVLAVVAGDASSQEVTYARDVAPIIQENCQQCHMEGSIAPIQLTNYDEARRYARRIRTKVENRVMPPWHLDRTVGIQEFKNDRSLTDDEIEKIVSWVDNGTPFGDEGDLPAPLDFRDPDGFKLSGEFGEPDMIVKSEPYTLEAVTQDKWFRPVTPTGVTEPRWVKAIEIRPVGKDTKTITHHVLAFLMQDEENSEYSVGPVITSDRGGSMGGAGLFMEWAVGKDGEIFPDGAGKLMLPGSQIRWEVHLHAMGKVVEDAQVELGVWFYDVGDEPKNRTRLRMFDARGRNGLDISPDEMAVTQQFHQLRWPTRLENFQPHMHMRGKIMMIEAMYPNGRSEVLSRVDNFQWNWHVNYIYADHAAPLLPAGTTLIVTAWHDNTKDNPNNPDYTQWIGWGDRTVDEMAHAWIDVTYLSEEDYEAEVARRDAMKAQQSSGPSGSPNH</sequence>
<dbReference type="EMBL" id="UINC01000543">
    <property type="protein sequence ID" value="SUZ57134.1"/>
    <property type="molecule type" value="Genomic_DNA"/>
</dbReference>
<evidence type="ECO:0000256" key="4">
    <source>
        <dbReference type="ARBA" id="ARBA00023157"/>
    </source>
</evidence>
<dbReference type="SUPFAM" id="SSF46626">
    <property type="entry name" value="Cytochrome c"/>
    <property type="match status" value="1"/>
</dbReference>
<dbReference type="AlphaFoldDB" id="A0A381NSP2"/>
<dbReference type="InterPro" id="IPR014784">
    <property type="entry name" value="Cu2_ascorb_mOase-like_C"/>
</dbReference>
<dbReference type="InterPro" id="IPR009056">
    <property type="entry name" value="Cyt_c-like_dom"/>
</dbReference>
<evidence type="ECO:0000256" key="2">
    <source>
        <dbReference type="ARBA" id="ARBA00022723"/>
    </source>
</evidence>
<keyword evidence="3" id="KW-0408">Iron</keyword>
<feature type="region of interest" description="Disordered" evidence="5">
    <location>
        <begin position="437"/>
        <end position="456"/>
    </location>
</feature>
<dbReference type="InterPro" id="IPR036909">
    <property type="entry name" value="Cyt_c-like_dom_sf"/>
</dbReference>
<evidence type="ECO:0000256" key="1">
    <source>
        <dbReference type="ARBA" id="ARBA00022617"/>
    </source>
</evidence>
<reference evidence="7" key="1">
    <citation type="submission" date="2018-05" db="EMBL/GenBank/DDBJ databases">
        <authorList>
            <person name="Lanie J.A."/>
            <person name="Ng W.-L."/>
            <person name="Kazmierczak K.M."/>
            <person name="Andrzejewski T.M."/>
            <person name="Davidsen T.M."/>
            <person name="Wayne K.J."/>
            <person name="Tettelin H."/>
            <person name="Glass J.I."/>
            <person name="Rusch D."/>
            <person name="Podicherti R."/>
            <person name="Tsui H.-C.T."/>
            <person name="Winkler M.E."/>
        </authorList>
    </citation>
    <scope>NUCLEOTIDE SEQUENCE</scope>
</reference>
<keyword evidence="1" id="KW-0349">Heme</keyword>
<dbReference type="GO" id="GO:0009055">
    <property type="term" value="F:electron transfer activity"/>
    <property type="evidence" value="ECO:0007669"/>
    <property type="project" value="InterPro"/>
</dbReference>
<accession>A0A381NSP2</accession>
<dbReference type="InterPro" id="IPR036939">
    <property type="entry name" value="Cu2_ascorb_mOase_N_sf"/>
</dbReference>
<dbReference type="InterPro" id="IPR008977">
    <property type="entry name" value="PHM/PNGase_F_dom_sf"/>
</dbReference>
<dbReference type="GO" id="GO:0005507">
    <property type="term" value="F:copper ion binding"/>
    <property type="evidence" value="ECO:0007669"/>
    <property type="project" value="InterPro"/>
</dbReference>
<dbReference type="GO" id="GO:0016715">
    <property type="term" value="F:oxidoreductase activity, acting on paired donors, with incorporation or reduction of molecular oxygen, reduced ascorbate as one donor, and incorporation of one atom of oxygen"/>
    <property type="evidence" value="ECO:0007669"/>
    <property type="project" value="InterPro"/>
</dbReference>
<evidence type="ECO:0000256" key="3">
    <source>
        <dbReference type="ARBA" id="ARBA00023004"/>
    </source>
</evidence>
<keyword evidence="2" id="KW-0479">Metal-binding</keyword>
<dbReference type="Gene3D" id="2.60.120.310">
    <property type="entry name" value="Copper type II, ascorbate-dependent monooxygenase, N-terminal domain"/>
    <property type="match status" value="1"/>
</dbReference>
<feature type="compositionally biased region" description="Polar residues" evidence="5">
    <location>
        <begin position="444"/>
        <end position="456"/>
    </location>
</feature>
<name>A0A381NSP2_9ZZZZ</name>
<dbReference type="SUPFAM" id="SSF49742">
    <property type="entry name" value="PHM/PNGase F"/>
    <property type="match status" value="2"/>
</dbReference>
<gene>
    <name evidence="7" type="ORF">METZ01_LOCUS9988</name>
</gene>
<dbReference type="Gene3D" id="2.60.120.230">
    <property type="match status" value="1"/>
</dbReference>
<keyword evidence="4" id="KW-1015">Disulfide bond</keyword>